<name>A0AAD7H0G0_MYCRO</name>
<dbReference type="InterPro" id="IPR011009">
    <property type="entry name" value="Kinase-like_dom_sf"/>
</dbReference>
<proteinExistence type="predicted"/>
<reference evidence="1" key="1">
    <citation type="submission" date="2023-03" db="EMBL/GenBank/DDBJ databases">
        <title>Massive genome expansion in bonnet fungi (Mycena s.s.) driven by repeated elements and novel gene families across ecological guilds.</title>
        <authorList>
            <consortium name="Lawrence Berkeley National Laboratory"/>
            <person name="Harder C.B."/>
            <person name="Miyauchi S."/>
            <person name="Viragh M."/>
            <person name="Kuo A."/>
            <person name="Thoen E."/>
            <person name="Andreopoulos B."/>
            <person name="Lu D."/>
            <person name="Skrede I."/>
            <person name="Drula E."/>
            <person name="Henrissat B."/>
            <person name="Morin E."/>
            <person name="Kohler A."/>
            <person name="Barry K."/>
            <person name="LaButti K."/>
            <person name="Morin E."/>
            <person name="Salamov A."/>
            <person name="Lipzen A."/>
            <person name="Mereny Z."/>
            <person name="Hegedus B."/>
            <person name="Baldrian P."/>
            <person name="Stursova M."/>
            <person name="Weitz H."/>
            <person name="Taylor A."/>
            <person name="Grigoriev I.V."/>
            <person name="Nagy L.G."/>
            <person name="Martin F."/>
            <person name="Kauserud H."/>
        </authorList>
    </citation>
    <scope>NUCLEOTIDE SEQUENCE</scope>
    <source>
        <strain evidence="1">CBHHK067</strain>
    </source>
</reference>
<keyword evidence="2" id="KW-1185">Reference proteome</keyword>
<dbReference type="Proteomes" id="UP001221757">
    <property type="component" value="Unassembled WGS sequence"/>
</dbReference>
<dbReference type="EMBL" id="JARKIE010000002">
    <property type="protein sequence ID" value="KAJ7709478.1"/>
    <property type="molecule type" value="Genomic_DNA"/>
</dbReference>
<dbReference type="SUPFAM" id="SSF56112">
    <property type="entry name" value="Protein kinase-like (PK-like)"/>
    <property type="match status" value="1"/>
</dbReference>
<gene>
    <name evidence="1" type="ORF">B0H17DRAFT_1028109</name>
</gene>
<comment type="caution">
    <text evidence="1">The sequence shown here is derived from an EMBL/GenBank/DDBJ whole genome shotgun (WGS) entry which is preliminary data.</text>
</comment>
<protein>
    <submittedName>
        <fullName evidence="1">Uncharacterized protein</fullName>
    </submittedName>
</protein>
<evidence type="ECO:0000313" key="1">
    <source>
        <dbReference type="EMBL" id="KAJ7709478.1"/>
    </source>
</evidence>
<accession>A0AAD7H0G0</accession>
<organism evidence="1 2">
    <name type="scientific">Mycena rosella</name>
    <name type="common">Pink bonnet</name>
    <name type="synonym">Agaricus rosellus</name>
    <dbReference type="NCBI Taxonomy" id="1033263"/>
    <lineage>
        <taxon>Eukaryota</taxon>
        <taxon>Fungi</taxon>
        <taxon>Dikarya</taxon>
        <taxon>Basidiomycota</taxon>
        <taxon>Agaricomycotina</taxon>
        <taxon>Agaricomycetes</taxon>
        <taxon>Agaricomycetidae</taxon>
        <taxon>Agaricales</taxon>
        <taxon>Marasmiineae</taxon>
        <taxon>Mycenaceae</taxon>
        <taxon>Mycena</taxon>
    </lineage>
</organism>
<sequence>MYDRRPAVPARIRELSPNMRCSFSSNVCCVSSPRRLLLLHLISRSKRIYLKISRNVIRISKTTVMKDGNAIFLHLEAEATHYAAMNLPSLPVPKVLDFWEEADGSGKLIMEYMPGEWLQRVWKRISDGQKLTVLRILRGYFDDMRALLQPFDEGWIGSVSRGPTTDFSRLAKIFSDFPQTKARITTGTFPHFPSSEISMLRSQRDCSSCALKCQTLIE</sequence>
<evidence type="ECO:0000313" key="2">
    <source>
        <dbReference type="Proteomes" id="UP001221757"/>
    </source>
</evidence>
<dbReference type="AlphaFoldDB" id="A0AAD7H0G0"/>